<dbReference type="Proteomes" id="UP001054945">
    <property type="component" value="Unassembled WGS sequence"/>
</dbReference>
<proteinExistence type="predicted"/>
<feature type="region of interest" description="Disordered" evidence="1">
    <location>
        <begin position="1"/>
        <end position="22"/>
    </location>
</feature>
<accession>A0AAV4Y225</accession>
<sequence>MCHQWKMEGGGFPPPSRPKKKMERTILNWRQDGQRSPKWSSPPPSISKLSAFRKTSLQVTAAALLTRREYCFFIFHRLSVIEALFFRVLPLIVHKRVELASGFQSDSGCP</sequence>
<keyword evidence="3" id="KW-1185">Reference proteome</keyword>
<gene>
    <name evidence="2" type="ORF">CEXT_498971</name>
</gene>
<reference evidence="2 3" key="1">
    <citation type="submission" date="2021-06" db="EMBL/GenBank/DDBJ databases">
        <title>Caerostris extrusa draft genome.</title>
        <authorList>
            <person name="Kono N."/>
            <person name="Arakawa K."/>
        </authorList>
    </citation>
    <scope>NUCLEOTIDE SEQUENCE [LARGE SCALE GENOMIC DNA]</scope>
</reference>
<name>A0AAV4Y225_CAEEX</name>
<evidence type="ECO:0000313" key="3">
    <source>
        <dbReference type="Proteomes" id="UP001054945"/>
    </source>
</evidence>
<dbReference type="EMBL" id="BPLR01018559">
    <property type="protein sequence ID" value="GIZ00569.1"/>
    <property type="molecule type" value="Genomic_DNA"/>
</dbReference>
<dbReference type="AlphaFoldDB" id="A0AAV4Y225"/>
<comment type="caution">
    <text evidence="2">The sequence shown here is derived from an EMBL/GenBank/DDBJ whole genome shotgun (WGS) entry which is preliminary data.</text>
</comment>
<protein>
    <submittedName>
        <fullName evidence="2">Uncharacterized protein</fullName>
    </submittedName>
</protein>
<organism evidence="2 3">
    <name type="scientific">Caerostris extrusa</name>
    <name type="common">Bark spider</name>
    <name type="synonym">Caerostris bankana</name>
    <dbReference type="NCBI Taxonomy" id="172846"/>
    <lineage>
        <taxon>Eukaryota</taxon>
        <taxon>Metazoa</taxon>
        <taxon>Ecdysozoa</taxon>
        <taxon>Arthropoda</taxon>
        <taxon>Chelicerata</taxon>
        <taxon>Arachnida</taxon>
        <taxon>Araneae</taxon>
        <taxon>Araneomorphae</taxon>
        <taxon>Entelegynae</taxon>
        <taxon>Araneoidea</taxon>
        <taxon>Araneidae</taxon>
        <taxon>Caerostris</taxon>
    </lineage>
</organism>
<evidence type="ECO:0000313" key="2">
    <source>
        <dbReference type="EMBL" id="GIZ00569.1"/>
    </source>
</evidence>
<evidence type="ECO:0000256" key="1">
    <source>
        <dbReference type="SAM" id="MobiDB-lite"/>
    </source>
</evidence>